<dbReference type="AlphaFoldDB" id="A0A1H3PJY3"/>
<dbReference type="STRING" id="651662.SAMN04488069_1362"/>
<evidence type="ECO:0000313" key="1">
    <source>
        <dbReference type="EMBL" id="SDZ01397.1"/>
    </source>
</evidence>
<dbReference type="RefSeq" id="WP_092744035.1">
    <property type="nucleotide sequence ID" value="NZ_FNOV01000036.1"/>
</dbReference>
<gene>
    <name evidence="1" type="ORF">SAMN04488069_1362</name>
</gene>
<protein>
    <submittedName>
        <fullName evidence="1">Uncharacterized protein</fullName>
    </submittedName>
</protein>
<dbReference type="Proteomes" id="UP000199249">
    <property type="component" value="Unassembled WGS sequence"/>
</dbReference>
<keyword evidence="2" id="KW-1185">Reference proteome</keyword>
<dbReference type="OrthoDB" id="9941596at2"/>
<organism evidence="1 2">
    <name type="scientific">Hymenobacter psychrophilus</name>
    <dbReference type="NCBI Taxonomy" id="651662"/>
    <lineage>
        <taxon>Bacteria</taxon>
        <taxon>Pseudomonadati</taxon>
        <taxon>Bacteroidota</taxon>
        <taxon>Cytophagia</taxon>
        <taxon>Cytophagales</taxon>
        <taxon>Hymenobacteraceae</taxon>
        <taxon>Hymenobacter</taxon>
    </lineage>
</organism>
<proteinExistence type="predicted"/>
<name>A0A1H3PJY3_9BACT</name>
<accession>A0A1H3PJY3</accession>
<sequence>MKTTYFGFYFDVLELDFSLHMEQMVVQAENDHKTALLRAAGFIGEDYDGTGPKPNTIRNFIEDKEAFDRLFAILEPDVLTTFNLYSLRFYADCPDGQQNKLFTYSVHQGGHAADLLRRFCAQGFKVRAAFMVVAGSGEKGQQLAPAILEHLAWSGPEQEAKVRAELLTKYPAQVAK</sequence>
<evidence type="ECO:0000313" key="2">
    <source>
        <dbReference type="Proteomes" id="UP000199249"/>
    </source>
</evidence>
<reference evidence="2" key="1">
    <citation type="submission" date="2016-10" db="EMBL/GenBank/DDBJ databases">
        <authorList>
            <person name="Varghese N."/>
            <person name="Submissions S."/>
        </authorList>
    </citation>
    <scope>NUCLEOTIDE SEQUENCE [LARGE SCALE GENOMIC DNA]</scope>
    <source>
        <strain evidence="2">CGMCC 1.8975</strain>
    </source>
</reference>
<dbReference type="EMBL" id="FNOV01000036">
    <property type="protein sequence ID" value="SDZ01397.1"/>
    <property type="molecule type" value="Genomic_DNA"/>
</dbReference>